<evidence type="ECO:0008006" key="3">
    <source>
        <dbReference type="Google" id="ProtNLM"/>
    </source>
</evidence>
<evidence type="ECO:0000313" key="1">
    <source>
        <dbReference type="EMBL" id="PIK55247.1"/>
    </source>
</evidence>
<reference evidence="1 2" key="1">
    <citation type="journal article" date="2017" name="PLoS Biol.">
        <title>The sea cucumber genome provides insights into morphological evolution and visceral regeneration.</title>
        <authorList>
            <person name="Zhang X."/>
            <person name="Sun L."/>
            <person name="Yuan J."/>
            <person name="Sun Y."/>
            <person name="Gao Y."/>
            <person name="Zhang L."/>
            <person name="Li S."/>
            <person name="Dai H."/>
            <person name="Hamel J.F."/>
            <person name="Liu C."/>
            <person name="Yu Y."/>
            <person name="Liu S."/>
            <person name="Lin W."/>
            <person name="Guo K."/>
            <person name="Jin S."/>
            <person name="Xu P."/>
            <person name="Storey K.B."/>
            <person name="Huan P."/>
            <person name="Zhang T."/>
            <person name="Zhou Y."/>
            <person name="Zhang J."/>
            <person name="Lin C."/>
            <person name="Li X."/>
            <person name="Xing L."/>
            <person name="Huo D."/>
            <person name="Sun M."/>
            <person name="Wang L."/>
            <person name="Mercier A."/>
            <person name="Li F."/>
            <person name="Yang H."/>
            <person name="Xiang J."/>
        </authorList>
    </citation>
    <scope>NUCLEOTIDE SEQUENCE [LARGE SCALE GENOMIC DNA]</scope>
    <source>
        <strain evidence="1">Shaxun</strain>
        <tissue evidence="1">Muscle</tissue>
    </source>
</reference>
<keyword evidence="2" id="KW-1185">Reference proteome</keyword>
<dbReference type="PANTHER" id="PTHR20956:SF12">
    <property type="entry name" value="FLYWCH-TYPE DOMAIN-CONTAINING PROTEIN"/>
    <property type="match status" value="1"/>
</dbReference>
<organism evidence="1 2">
    <name type="scientific">Stichopus japonicus</name>
    <name type="common">Sea cucumber</name>
    <dbReference type="NCBI Taxonomy" id="307972"/>
    <lineage>
        <taxon>Eukaryota</taxon>
        <taxon>Metazoa</taxon>
        <taxon>Echinodermata</taxon>
        <taxon>Eleutherozoa</taxon>
        <taxon>Echinozoa</taxon>
        <taxon>Holothuroidea</taxon>
        <taxon>Aspidochirotacea</taxon>
        <taxon>Aspidochirotida</taxon>
        <taxon>Stichopodidae</taxon>
        <taxon>Apostichopus</taxon>
    </lineage>
</organism>
<dbReference type="OrthoDB" id="10029846at2759"/>
<dbReference type="Proteomes" id="UP000230750">
    <property type="component" value="Unassembled WGS sequence"/>
</dbReference>
<comment type="caution">
    <text evidence="1">The sequence shown here is derived from an EMBL/GenBank/DDBJ whole genome shotgun (WGS) entry which is preliminary data.</text>
</comment>
<protein>
    <recommendedName>
        <fullName evidence="3">FLYWCH-type domain-containing protein</fullName>
    </recommendedName>
</protein>
<gene>
    <name evidence="1" type="ORF">BSL78_07843</name>
</gene>
<proteinExistence type="predicted"/>
<name>A0A2G8L4Q7_STIJA</name>
<evidence type="ECO:0000313" key="2">
    <source>
        <dbReference type="Proteomes" id="UP000230750"/>
    </source>
</evidence>
<dbReference type="EMBL" id="MRZV01000222">
    <property type="protein sequence ID" value="PIK55247.1"/>
    <property type="molecule type" value="Genomic_DNA"/>
</dbReference>
<dbReference type="PANTHER" id="PTHR20956">
    <property type="entry name" value="HEH2P"/>
    <property type="match status" value="1"/>
</dbReference>
<accession>A0A2G8L4Q7</accession>
<dbReference type="AlphaFoldDB" id="A0A2G8L4Q7"/>
<sequence length="764" mass="86986">MDGATYLQPEVGECQSVFSLRDGSCREGDQHILPDANDSAIVMVAEVDVETDMHLDNSQQHEQSTQNINMDDTEPEPPFTSNIGTEDAPVTYSIVEGESRRRKRKLFDSDGFDYIFKSGSADGSVLWRCPVRSKDKPYCPATVKQIGQEFRRGPKNHVHDASRGVNIEACIRRRVKDQPEPSPNPKDIEDEPVTYRFVEAGSIRGKTKLFDSNGFAYIFKVANADGSVLWRCPVRNKDMPYCPANVKQTGQEFRRGPKDHVHDAPSGAEVVARIRHQMKDNAIENPKEKASVVVREVLRNNLPEVDPLTCPGLPKMEQLVHATRAYRRKVRPQELEDVDFELLDQPEPSPNPKDIEDKPVTYRFVEAGSIRGKTKLFDSNGYAYIFKVGNADGSVLWRCPVRNKDMPYCPANVKQKGQEFRRGPKDHVHDAPTGAEVVARIRHQMKDNAIENPKEKASVVVREVLRNNLPEVDPLTCPGLPKMEQLVHATRAYRRKIRPQELEDVDFELLLKLLAKAKCWYAKATSKMCRKPFSQLFSVHAFAQQGDSAQQVPLAFALMSQDRKRDYKAVLRALKRALPSHPRVRSFVLEFESAMWRGVRSTFREVTITGCVYHWRQAVWRKIRPQFCVLKGEARTDQLKGFCAYMETTWIEDGLWGPEAWCKFDRSIRTHKYIEEWHKSLIKTAGTNPPFSELLASLYDVSSLANNGVHLVSESQLHLLHRRAHKTVQSRLAKYWEEYEAGDRSTDGLLRACAKLLGNVDIHG</sequence>